<evidence type="ECO:0000256" key="1">
    <source>
        <dbReference type="SAM" id="MobiDB-lite"/>
    </source>
</evidence>
<feature type="compositionally biased region" description="Basic and acidic residues" evidence="1">
    <location>
        <begin position="93"/>
        <end position="102"/>
    </location>
</feature>
<dbReference type="EMBL" id="CP063458">
    <property type="protein sequence ID" value="QOV88304.1"/>
    <property type="molecule type" value="Genomic_DNA"/>
</dbReference>
<keyword evidence="2" id="KW-0732">Signal</keyword>
<protein>
    <submittedName>
        <fullName evidence="3">Uncharacterized protein</fullName>
    </submittedName>
</protein>
<feature type="compositionally biased region" description="Basic and acidic residues" evidence="1">
    <location>
        <begin position="69"/>
        <end position="85"/>
    </location>
</feature>
<sequence length="102" mass="10898">MRRTLIRTGLVALLAVAGGVTAGCTTKSEGERTLENADKHEQAGATIRRGELLVQEGAASEARGLAIKRQGDNTEGDRMIAEGRAKQAQGNKLIEEGRKMRP</sequence>
<evidence type="ECO:0000313" key="3">
    <source>
        <dbReference type="EMBL" id="QOV88304.1"/>
    </source>
</evidence>
<keyword evidence="4" id="KW-1185">Reference proteome</keyword>
<feature type="compositionally biased region" description="Basic and acidic residues" evidence="1">
    <location>
        <begin position="29"/>
        <end position="42"/>
    </location>
</feature>
<feature type="chain" id="PRO_5034204150" evidence="2">
    <location>
        <begin position="23"/>
        <end position="102"/>
    </location>
</feature>
<dbReference type="RefSeq" id="WP_206291282.1">
    <property type="nucleotide sequence ID" value="NZ_CP063458.1"/>
</dbReference>
<dbReference type="PROSITE" id="PS51257">
    <property type="entry name" value="PROKAR_LIPOPROTEIN"/>
    <property type="match status" value="1"/>
</dbReference>
<feature type="signal peptide" evidence="2">
    <location>
        <begin position="1"/>
        <end position="22"/>
    </location>
</feature>
<name>A0A7M2WSP8_9BACT</name>
<gene>
    <name evidence="3" type="ORF">IPV69_18920</name>
</gene>
<evidence type="ECO:0000313" key="4">
    <source>
        <dbReference type="Proteomes" id="UP000593765"/>
    </source>
</evidence>
<dbReference type="Proteomes" id="UP000593765">
    <property type="component" value="Chromosome"/>
</dbReference>
<organism evidence="3 4">
    <name type="scientific">Humisphaera borealis</name>
    <dbReference type="NCBI Taxonomy" id="2807512"/>
    <lineage>
        <taxon>Bacteria</taxon>
        <taxon>Pseudomonadati</taxon>
        <taxon>Planctomycetota</taxon>
        <taxon>Phycisphaerae</taxon>
        <taxon>Tepidisphaerales</taxon>
        <taxon>Tepidisphaeraceae</taxon>
        <taxon>Humisphaera</taxon>
    </lineage>
</organism>
<accession>A0A7M2WSP8</accession>
<evidence type="ECO:0000256" key="2">
    <source>
        <dbReference type="SAM" id="SignalP"/>
    </source>
</evidence>
<dbReference type="AlphaFoldDB" id="A0A7M2WSP8"/>
<feature type="region of interest" description="Disordered" evidence="1">
    <location>
        <begin position="29"/>
        <end position="50"/>
    </location>
</feature>
<feature type="region of interest" description="Disordered" evidence="1">
    <location>
        <begin position="64"/>
        <end position="102"/>
    </location>
</feature>
<reference evidence="3 4" key="1">
    <citation type="submission" date="2020-10" db="EMBL/GenBank/DDBJ databases">
        <title>Wide distribution of Phycisphaera-like planctomycetes from WD2101 soil group in peatlands and genome analysis of the first cultivated representative.</title>
        <authorList>
            <person name="Dedysh S.N."/>
            <person name="Beletsky A.V."/>
            <person name="Ivanova A."/>
            <person name="Kulichevskaya I.S."/>
            <person name="Suzina N.E."/>
            <person name="Philippov D.A."/>
            <person name="Rakitin A.L."/>
            <person name="Mardanov A.V."/>
            <person name="Ravin N.V."/>
        </authorList>
    </citation>
    <scope>NUCLEOTIDE SEQUENCE [LARGE SCALE GENOMIC DNA]</scope>
    <source>
        <strain evidence="3 4">M1803</strain>
    </source>
</reference>
<proteinExistence type="predicted"/>
<dbReference type="KEGG" id="hbs:IPV69_18920"/>